<dbReference type="RefSeq" id="XP_008600793.1">
    <property type="nucleotide sequence ID" value="XM_008602571.1"/>
</dbReference>
<feature type="region of interest" description="Disordered" evidence="1">
    <location>
        <begin position="324"/>
        <end position="401"/>
    </location>
</feature>
<protein>
    <submittedName>
        <fullName evidence="2">Uncharacterized protein</fullName>
    </submittedName>
</protein>
<dbReference type="AlphaFoldDB" id="J5JBT3"/>
<feature type="compositionally biased region" description="Low complexity" evidence="1">
    <location>
        <begin position="330"/>
        <end position="342"/>
    </location>
</feature>
<evidence type="ECO:0000313" key="2">
    <source>
        <dbReference type="EMBL" id="EJP63548.1"/>
    </source>
</evidence>
<dbReference type="OrthoDB" id="4851849at2759"/>
<evidence type="ECO:0000313" key="3">
    <source>
        <dbReference type="Proteomes" id="UP000002762"/>
    </source>
</evidence>
<dbReference type="EMBL" id="JH725174">
    <property type="protein sequence ID" value="EJP63548.1"/>
    <property type="molecule type" value="Genomic_DNA"/>
</dbReference>
<name>J5JBT3_BEAB2</name>
<dbReference type="GeneID" id="19890486"/>
<dbReference type="Proteomes" id="UP000002762">
    <property type="component" value="Unassembled WGS sequence"/>
</dbReference>
<dbReference type="Pfam" id="PF14441">
    <property type="entry name" value="OTT_1508_deam"/>
    <property type="match status" value="1"/>
</dbReference>
<evidence type="ECO:0000256" key="1">
    <source>
        <dbReference type="SAM" id="MobiDB-lite"/>
    </source>
</evidence>
<organism evidence="2 3">
    <name type="scientific">Beauveria bassiana (strain ARSEF 2860)</name>
    <name type="common">White muscardine disease fungus</name>
    <name type="synonym">Tritirachium shiotae</name>
    <dbReference type="NCBI Taxonomy" id="655819"/>
    <lineage>
        <taxon>Eukaryota</taxon>
        <taxon>Fungi</taxon>
        <taxon>Dikarya</taxon>
        <taxon>Ascomycota</taxon>
        <taxon>Pezizomycotina</taxon>
        <taxon>Sordariomycetes</taxon>
        <taxon>Hypocreomycetidae</taxon>
        <taxon>Hypocreales</taxon>
        <taxon>Cordycipitaceae</taxon>
        <taxon>Beauveria</taxon>
    </lineage>
</organism>
<dbReference type="InParanoid" id="J5JBT3"/>
<gene>
    <name evidence="2" type="ORF">BBA_07474</name>
</gene>
<dbReference type="InterPro" id="IPR027796">
    <property type="entry name" value="OTT_1508_deam-like"/>
</dbReference>
<reference evidence="2 3" key="1">
    <citation type="journal article" date="2012" name="Sci. Rep.">
        <title>Genomic perspectives on the evolution of fungal entomopathogenicity in Beauveria bassiana.</title>
        <authorList>
            <person name="Xiao G."/>
            <person name="Ying S.H."/>
            <person name="Zheng P."/>
            <person name="Wang Z.L."/>
            <person name="Zhang S."/>
            <person name="Xie X.Q."/>
            <person name="Shang Y."/>
            <person name="St Leger R.J."/>
            <person name="Zhao G.P."/>
            <person name="Wang C."/>
            <person name="Feng M.G."/>
        </authorList>
    </citation>
    <scope>NUCLEOTIDE SEQUENCE [LARGE SCALE GENOMIC DNA]</scope>
    <source>
        <strain evidence="2 3">ARSEF 2860</strain>
    </source>
</reference>
<dbReference type="HOGENOM" id="CLU_686937_0_0_1"/>
<sequence>MMGPSERKNLLKMIRRVARYRDAARFLYRTAKKYPLIRSMKVVMVSLPRNAFRLLSVDYQPDFFVTCTRLQIAHGRQTSVAQVARLLNRDGQTAEESFSHQCFKSIREGKIHTEIQLVYYLETHRPKPAPRVVASSKMACFLCNVFLCQAAKVYTKRCHGRLYFAWKLPVFPSRCGLERLFVQSLEAYIRNSAVTLLSKQRRTLFPQPSESTLWTMDISATTLGTLLGPGGIVEEESLRLESSVDASREQPTTQAGIGSELEHPLVGQTESSIDIAPLDKLDLLTVRQGSLTTLTLDASTIAPVQAGPVIIQLEYTVGKNGGTGGQTTFSADDGVADSSSSEDPSDAVQSDGEITEKFTTVEEPPPQPTEPVSVTGWNWGEKAVDVLPQDDIWPNKTKKAE</sequence>
<keyword evidence="3" id="KW-1185">Reference proteome</keyword>
<accession>J5JBT3</accession>
<proteinExistence type="predicted"/>